<dbReference type="InterPro" id="IPR011990">
    <property type="entry name" value="TPR-like_helical_dom_sf"/>
</dbReference>
<organism evidence="2 3">
    <name type="scientific">Propionicimonas paludicola</name>
    <dbReference type="NCBI Taxonomy" id="185243"/>
    <lineage>
        <taxon>Bacteria</taxon>
        <taxon>Bacillati</taxon>
        <taxon>Actinomycetota</taxon>
        <taxon>Actinomycetes</taxon>
        <taxon>Propionibacteriales</taxon>
        <taxon>Nocardioidaceae</taxon>
        <taxon>Propionicimonas</taxon>
    </lineage>
</organism>
<dbReference type="Pfam" id="PF08238">
    <property type="entry name" value="Sel1"/>
    <property type="match status" value="3"/>
</dbReference>
<evidence type="ECO:0000313" key="2">
    <source>
        <dbReference type="EMBL" id="PFG18008.1"/>
    </source>
</evidence>
<dbReference type="PANTHER" id="PTHR26312:SF222">
    <property type="entry name" value="EXPRESSED PROTEIN"/>
    <property type="match status" value="1"/>
</dbReference>
<dbReference type="Pfam" id="PF13432">
    <property type="entry name" value="TPR_16"/>
    <property type="match status" value="1"/>
</dbReference>
<feature type="coiled-coil region" evidence="1">
    <location>
        <begin position="513"/>
        <end position="638"/>
    </location>
</feature>
<accession>A0A2A9CUE3</accession>
<evidence type="ECO:0000313" key="3">
    <source>
        <dbReference type="Proteomes" id="UP000226079"/>
    </source>
</evidence>
<gene>
    <name evidence="2" type="ORF">ATK74_2588</name>
</gene>
<reference evidence="2 3" key="1">
    <citation type="submission" date="2017-10" db="EMBL/GenBank/DDBJ databases">
        <title>Sequencing the genomes of 1000 actinobacteria strains.</title>
        <authorList>
            <person name="Klenk H.-P."/>
        </authorList>
    </citation>
    <scope>NUCLEOTIDE SEQUENCE [LARGE SCALE GENOMIC DNA]</scope>
    <source>
        <strain evidence="2 3">DSM 15597</strain>
    </source>
</reference>
<sequence length="770" mass="85891">MRKITLARFLNTLKSHLDSEEDFRLVWFFGAGCSISSGIPGAQDLVREWLPRLKRLETGTSDDVDAWAAKYFEGYHPERLEQVYGEVINALFPLPRDRQSEIERITSDCDPAVGYAVFAVLAADASHGPKTNVVVTTNFDDLVADSLYLLTRQKPLVIAHENLAQFARASRRRPLVVKVHGDARLAPRNTAEETSQLDPRLASAVRGILDGGGLVFCGYAGNDESIAEFLQGFPADAFPFGVYWVGETVPNNAVGQWIANRADSFHIEHQDFDALFIQLASTLDLKLPDSSRFTELFDSWEERLKGVLADAGQSNLRPAADRLLATLEGLNAEREARRLAKAGDISGATAAYERAAATSNNDPRVLRNYAHFLTNSCSDYDGAQELYELALTNDPNNANNLTSYANFMRSIRKDHDKAQELYELALTNDPNNANNLTSYANFMRSIRKDHDKAQELYELALTNDPNNAYALGSYASFLTSIRKDHDKAQELYERALTNDPNKPYALGSYANFLTNIRKDHDKAQELYERALTNDPNKPYALGSYANFLTNIRNDHDKAQELYERALTNDPNNTNNLTSYANFLTNTRNDHDKAQELYERALTNDPNDPYALGSYANFLTNTRNDHDKAQELYERALTNDPNNTILLGNFAQLAFAVADDAKGVRLAKVALSDEGCPATLRVEILCALAAHTGGSSPKPGLELRSALEAGARSPGWSFGGSLDRLRKERDPRLPFFEQLASVICDGEDLASLEPFTEWGDWHPRKRPRKTQ</sequence>
<dbReference type="InterPro" id="IPR006597">
    <property type="entry name" value="Sel1-like"/>
</dbReference>
<comment type="caution">
    <text evidence="2">The sequence shown here is derived from an EMBL/GenBank/DDBJ whole genome shotgun (WGS) entry which is preliminary data.</text>
</comment>
<keyword evidence="1" id="KW-0175">Coiled coil</keyword>
<dbReference type="SUPFAM" id="SSF48452">
    <property type="entry name" value="TPR-like"/>
    <property type="match status" value="1"/>
</dbReference>
<proteinExistence type="predicted"/>
<dbReference type="RefSeq" id="WP_169923851.1">
    <property type="nucleotide sequence ID" value="NZ_PDJC01000001.1"/>
</dbReference>
<dbReference type="EMBL" id="PDJC01000001">
    <property type="protein sequence ID" value="PFG18008.1"/>
    <property type="molecule type" value="Genomic_DNA"/>
</dbReference>
<evidence type="ECO:0000256" key="1">
    <source>
        <dbReference type="SAM" id="Coils"/>
    </source>
</evidence>
<dbReference type="InterPro" id="IPR029035">
    <property type="entry name" value="DHS-like_NAD/FAD-binding_dom"/>
</dbReference>
<dbReference type="SUPFAM" id="SSF81901">
    <property type="entry name" value="HCP-like"/>
    <property type="match status" value="1"/>
</dbReference>
<dbReference type="Proteomes" id="UP000226079">
    <property type="component" value="Unassembled WGS sequence"/>
</dbReference>
<dbReference type="SUPFAM" id="SSF52467">
    <property type="entry name" value="DHS-like NAD/FAD-binding domain"/>
    <property type="match status" value="1"/>
</dbReference>
<dbReference type="Gene3D" id="3.40.50.1220">
    <property type="entry name" value="TPP-binding domain"/>
    <property type="match status" value="1"/>
</dbReference>
<dbReference type="GO" id="GO:0006396">
    <property type="term" value="P:RNA processing"/>
    <property type="evidence" value="ECO:0007669"/>
    <property type="project" value="InterPro"/>
</dbReference>
<dbReference type="SMART" id="SM00386">
    <property type="entry name" value="HAT"/>
    <property type="match status" value="9"/>
</dbReference>
<keyword evidence="3" id="KW-1185">Reference proteome</keyword>
<dbReference type="InterPro" id="IPR003107">
    <property type="entry name" value="HAT"/>
</dbReference>
<dbReference type="PANTHER" id="PTHR26312">
    <property type="entry name" value="TETRATRICOPEPTIDE REPEAT PROTEIN 5"/>
    <property type="match status" value="1"/>
</dbReference>
<dbReference type="Pfam" id="PF14559">
    <property type="entry name" value="TPR_19"/>
    <property type="match status" value="1"/>
</dbReference>
<dbReference type="AlphaFoldDB" id="A0A2A9CUE3"/>
<dbReference type="Gene3D" id="1.25.40.10">
    <property type="entry name" value="Tetratricopeptide repeat domain"/>
    <property type="match status" value="4"/>
</dbReference>
<name>A0A2A9CUE3_9ACTN</name>
<dbReference type="Pfam" id="PF13289">
    <property type="entry name" value="SIR2_2"/>
    <property type="match status" value="1"/>
</dbReference>
<protein>
    <submittedName>
        <fullName evidence="2">Sel1 repeat-containing protein</fullName>
    </submittedName>
</protein>